<dbReference type="AlphaFoldDB" id="A0A6J4HEP2"/>
<accession>A0A6J4HEP2</accession>
<organism evidence="2">
    <name type="scientific">uncultured Acidimicrobiales bacterium</name>
    <dbReference type="NCBI Taxonomy" id="310071"/>
    <lineage>
        <taxon>Bacteria</taxon>
        <taxon>Bacillati</taxon>
        <taxon>Actinomycetota</taxon>
        <taxon>Acidimicrobiia</taxon>
        <taxon>Acidimicrobiales</taxon>
        <taxon>environmental samples</taxon>
    </lineage>
</organism>
<gene>
    <name evidence="2" type="ORF">AVDCRST_MAG10-708</name>
</gene>
<reference evidence="2" key="1">
    <citation type="submission" date="2020-02" db="EMBL/GenBank/DDBJ databases">
        <authorList>
            <person name="Meier V. D."/>
        </authorList>
    </citation>
    <scope>NUCLEOTIDE SEQUENCE</scope>
    <source>
        <strain evidence="2">AVDCRST_MAG10</strain>
    </source>
</reference>
<dbReference type="EMBL" id="CADCTB010000046">
    <property type="protein sequence ID" value="CAA9221656.1"/>
    <property type="molecule type" value="Genomic_DNA"/>
</dbReference>
<sequence length="265" mass="27587">MLLVPALAAGGLTACDKQAEVHVGFRPEAGASYRYEIRVQSVTTTLLGDEAPDRSVDDVTLESRDTVLSAAPGEVKVRVELTRAGSPPRTFLVRFDRAAQLAGVDAVEGLPPAVLGPVGFPEFLPAAATAPPDRALSPGEKWKIDATPTLPGAQPVRLEGSGRLMKVMTSGGRKVASIKAETRLPLSSTTRVGDATVTISGTEKTESTATRGLADGVVQDASSVTRGTYDLVVSPPAGGGSSVTGTMTVEIRSETRRLPDEVRKA</sequence>
<feature type="region of interest" description="Disordered" evidence="1">
    <location>
        <begin position="235"/>
        <end position="265"/>
    </location>
</feature>
<evidence type="ECO:0000256" key="1">
    <source>
        <dbReference type="SAM" id="MobiDB-lite"/>
    </source>
</evidence>
<proteinExistence type="predicted"/>
<name>A0A6J4HEP2_9ACTN</name>
<protein>
    <submittedName>
        <fullName evidence="2">Uncharacterized protein</fullName>
    </submittedName>
</protein>
<evidence type="ECO:0000313" key="2">
    <source>
        <dbReference type="EMBL" id="CAA9221656.1"/>
    </source>
</evidence>
<feature type="compositionally biased region" description="Basic and acidic residues" evidence="1">
    <location>
        <begin position="251"/>
        <end position="265"/>
    </location>
</feature>